<evidence type="ECO:0000259" key="1">
    <source>
        <dbReference type="PROSITE" id="PS50105"/>
    </source>
</evidence>
<accession>A0A0R3SSN8</accession>
<feature type="domain" description="SAM" evidence="1">
    <location>
        <begin position="11"/>
        <end position="56"/>
    </location>
</feature>
<evidence type="ECO:0000313" key="3">
    <source>
        <dbReference type="Proteomes" id="UP000274504"/>
    </source>
</evidence>
<evidence type="ECO:0000313" key="2">
    <source>
        <dbReference type="EMBL" id="VDL60648.1"/>
    </source>
</evidence>
<dbReference type="InterPro" id="IPR001660">
    <property type="entry name" value="SAM"/>
</dbReference>
<reference evidence="2 3" key="2">
    <citation type="submission" date="2018-11" db="EMBL/GenBank/DDBJ databases">
        <authorList>
            <consortium name="Pathogen Informatics"/>
        </authorList>
    </citation>
    <scope>NUCLEOTIDE SEQUENCE [LARGE SCALE GENOMIC DNA]</scope>
</reference>
<name>A0A0R3SSN8_HYMDI</name>
<dbReference type="Pfam" id="PF07647">
    <property type="entry name" value="SAM_2"/>
    <property type="match status" value="1"/>
</dbReference>
<reference evidence="4" key="1">
    <citation type="submission" date="2017-02" db="UniProtKB">
        <authorList>
            <consortium name="WormBaseParasite"/>
        </authorList>
    </citation>
    <scope>IDENTIFICATION</scope>
</reference>
<dbReference type="SMART" id="SM00454">
    <property type="entry name" value="SAM"/>
    <property type="match status" value="1"/>
</dbReference>
<dbReference type="PANTHER" id="PTHR46829:SF1">
    <property type="entry name" value="STERILE ALPHA MOTIF DOMAIN-CONTAINING PROTEIN 15"/>
    <property type="match status" value="1"/>
</dbReference>
<dbReference type="PROSITE" id="PS50105">
    <property type="entry name" value="SAM_DOMAIN"/>
    <property type="match status" value="1"/>
</dbReference>
<dbReference type="OrthoDB" id="6133291at2759"/>
<organism evidence="4">
    <name type="scientific">Hymenolepis diminuta</name>
    <name type="common">Rat tapeworm</name>
    <dbReference type="NCBI Taxonomy" id="6216"/>
    <lineage>
        <taxon>Eukaryota</taxon>
        <taxon>Metazoa</taxon>
        <taxon>Spiralia</taxon>
        <taxon>Lophotrochozoa</taxon>
        <taxon>Platyhelminthes</taxon>
        <taxon>Cestoda</taxon>
        <taxon>Eucestoda</taxon>
        <taxon>Cyclophyllidea</taxon>
        <taxon>Hymenolepididae</taxon>
        <taxon>Hymenolepis</taxon>
    </lineage>
</organism>
<proteinExistence type="predicted"/>
<evidence type="ECO:0000313" key="4">
    <source>
        <dbReference type="WBParaSite" id="HDID_0000833201-mRNA-1"/>
    </source>
</evidence>
<protein>
    <submittedName>
        <fullName evidence="4">SAM domain-containing protein</fullName>
    </submittedName>
</protein>
<dbReference type="InterPro" id="IPR013761">
    <property type="entry name" value="SAM/pointed_sf"/>
</dbReference>
<dbReference type="AlphaFoldDB" id="A0A0R3SSN8"/>
<dbReference type="SUPFAM" id="SSF47769">
    <property type="entry name" value="SAM/Pointed domain"/>
    <property type="match status" value="1"/>
</dbReference>
<gene>
    <name evidence="2" type="ORF">HDID_LOCUS8330</name>
</gene>
<dbReference type="WBParaSite" id="HDID_0000833201-mRNA-1">
    <property type="protein sequence ID" value="HDID_0000833201-mRNA-1"/>
    <property type="gene ID" value="HDID_0000833201"/>
</dbReference>
<dbReference type="PANTHER" id="PTHR46829">
    <property type="entry name" value="STERILE ALPHA MOTIF DOMAIN-CONTAINING PROTEIN 15"/>
    <property type="match status" value="1"/>
</dbReference>
<dbReference type="Gene3D" id="1.10.150.50">
    <property type="entry name" value="Transcription Factor, Ets-1"/>
    <property type="match status" value="1"/>
</dbReference>
<sequence>MLAEIPDAFYWSTEDVGEWIEALGYSQYRMCFITNGIDGKKLIQIDANALPKMGITKFEDIQGFKKGLFLEMKLTGNPVADHSIPRFEREVENRIFATTMANMGYAFNYPETNPPVMDSHF</sequence>
<dbReference type="EMBL" id="UYSG01011063">
    <property type="protein sequence ID" value="VDL60648.1"/>
    <property type="molecule type" value="Genomic_DNA"/>
</dbReference>
<dbReference type="Proteomes" id="UP000274504">
    <property type="component" value="Unassembled WGS sequence"/>
</dbReference>